<feature type="chain" id="PRO_5026890858" evidence="1">
    <location>
        <begin position="25"/>
        <end position="138"/>
    </location>
</feature>
<evidence type="ECO:0000313" key="2">
    <source>
        <dbReference type="EMBL" id="CAA9247250.1"/>
    </source>
</evidence>
<keyword evidence="1" id="KW-0732">Signal</keyword>
<proteinExistence type="predicted"/>
<accession>A0A6J4IDH0</accession>
<sequence>MRMSHVLLAGVAIAGAVATTSAFTASNTFDATGSLDDNAGYGKLTVTGVTVSNVAYTPLPADTSKLDKVVFTITESTSDMNAYLTIKNASNAVLFASDVTNACVYSNPGSTAHVITCETPNTLDIEPITEVGLTVVSK</sequence>
<evidence type="ECO:0000256" key="1">
    <source>
        <dbReference type="SAM" id="SignalP"/>
    </source>
</evidence>
<dbReference type="AlphaFoldDB" id="A0A6J4IDH0"/>
<gene>
    <name evidence="2" type="ORF">AVDCRST_MAG57-1849</name>
</gene>
<organism evidence="2">
    <name type="scientific">uncultured Blastococcus sp</name>
    <dbReference type="NCBI Taxonomy" id="217144"/>
    <lineage>
        <taxon>Bacteria</taxon>
        <taxon>Bacillati</taxon>
        <taxon>Actinomycetota</taxon>
        <taxon>Actinomycetes</taxon>
        <taxon>Geodermatophilales</taxon>
        <taxon>Geodermatophilaceae</taxon>
        <taxon>Blastococcus</taxon>
        <taxon>environmental samples</taxon>
    </lineage>
</organism>
<feature type="signal peptide" evidence="1">
    <location>
        <begin position="1"/>
        <end position="24"/>
    </location>
</feature>
<reference evidence="2" key="1">
    <citation type="submission" date="2020-02" db="EMBL/GenBank/DDBJ databases">
        <authorList>
            <person name="Meier V. D."/>
        </authorList>
    </citation>
    <scope>NUCLEOTIDE SEQUENCE</scope>
    <source>
        <strain evidence="2">AVDCRST_MAG57</strain>
    </source>
</reference>
<protein>
    <submittedName>
        <fullName evidence="2">Uncharacterized protein</fullName>
    </submittedName>
</protein>
<dbReference type="EMBL" id="CADCTI010000162">
    <property type="protein sequence ID" value="CAA9247250.1"/>
    <property type="molecule type" value="Genomic_DNA"/>
</dbReference>
<name>A0A6J4IDH0_9ACTN</name>